<feature type="compositionally biased region" description="Basic and acidic residues" evidence="1">
    <location>
        <begin position="1"/>
        <end position="12"/>
    </location>
</feature>
<feature type="compositionally biased region" description="Basic and acidic residues" evidence="1">
    <location>
        <begin position="68"/>
        <end position="79"/>
    </location>
</feature>
<feature type="compositionally biased region" description="Low complexity" evidence="1">
    <location>
        <begin position="50"/>
        <end position="65"/>
    </location>
</feature>
<dbReference type="EC" id="2.7.7.6" evidence="2"/>
<feature type="region of interest" description="Disordered" evidence="1">
    <location>
        <begin position="1"/>
        <end position="95"/>
    </location>
</feature>
<organism evidence="2">
    <name type="scientific">uncultured Acidimicrobiales bacterium</name>
    <dbReference type="NCBI Taxonomy" id="310071"/>
    <lineage>
        <taxon>Bacteria</taxon>
        <taxon>Bacillati</taxon>
        <taxon>Actinomycetota</taxon>
        <taxon>Acidimicrobiia</taxon>
        <taxon>Acidimicrobiales</taxon>
        <taxon>environmental samples</taxon>
    </lineage>
</organism>
<dbReference type="GO" id="GO:0000428">
    <property type="term" value="C:DNA-directed RNA polymerase complex"/>
    <property type="evidence" value="ECO:0007669"/>
    <property type="project" value="UniProtKB-KW"/>
</dbReference>
<proteinExistence type="predicted"/>
<evidence type="ECO:0000313" key="2">
    <source>
        <dbReference type="EMBL" id="CAA9237345.1"/>
    </source>
</evidence>
<keyword evidence="2" id="KW-0548">Nucleotidyltransferase</keyword>
<accession>A0A6J4HZT5</accession>
<feature type="non-terminal residue" evidence="2">
    <location>
        <position position="1"/>
    </location>
</feature>
<name>A0A6J4HZT5_9ACTN</name>
<dbReference type="EMBL" id="CADCTF010000085">
    <property type="protein sequence ID" value="CAA9237345.1"/>
    <property type="molecule type" value="Genomic_DNA"/>
</dbReference>
<feature type="compositionally biased region" description="Basic residues" evidence="1">
    <location>
        <begin position="84"/>
        <end position="95"/>
    </location>
</feature>
<sequence>GPAPSRHDDASPHRGPARSRRVEVHPGHPVRHPGAPDQLVLQPAERGPRRPGAAAGDVRVAQAAVHRPRGDQRRQDDLPCPRAGGRRRRGAGGRI</sequence>
<feature type="non-terminal residue" evidence="2">
    <location>
        <position position="95"/>
    </location>
</feature>
<gene>
    <name evidence="2" type="ORF">AVDCRST_MAG50-1467</name>
</gene>
<keyword evidence="2" id="KW-0240">DNA-directed RNA polymerase</keyword>
<evidence type="ECO:0000256" key="1">
    <source>
        <dbReference type="SAM" id="MobiDB-lite"/>
    </source>
</evidence>
<keyword evidence="2" id="KW-0804">Transcription</keyword>
<protein>
    <submittedName>
        <fullName evidence="2">DNA-directed RNA polymerase omega subunit</fullName>
        <ecNumber evidence="2">2.7.7.6</ecNumber>
    </submittedName>
</protein>
<dbReference type="GO" id="GO:0003899">
    <property type="term" value="F:DNA-directed RNA polymerase activity"/>
    <property type="evidence" value="ECO:0007669"/>
    <property type="project" value="UniProtKB-EC"/>
</dbReference>
<keyword evidence="2" id="KW-0808">Transferase</keyword>
<reference evidence="2" key="1">
    <citation type="submission" date="2020-02" db="EMBL/GenBank/DDBJ databases">
        <authorList>
            <person name="Meier V. D."/>
        </authorList>
    </citation>
    <scope>NUCLEOTIDE SEQUENCE</scope>
    <source>
        <strain evidence="2">AVDCRST_MAG50</strain>
    </source>
</reference>
<dbReference type="AlphaFoldDB" id="A0A6J4HZT5"/>